<evidence type="ECO:0000256" key="1">
    <source>
        <dbReference type="ARBA" id="ARBA00004141"/>
    </source>
</evidence>
<dbReference type="InterPro" id="IPR044770">
    <property type="entry name" value="MFS_spinster-like"/>
</dbReference>
<dbReference type="GO" id="GO:0016020">
    <property type="term" value="C:membrane"/>
    <property type="evidence" value="ECO:0007669"/>
    <property type="project" value="UniProtKB-SubCell"/>
</dbReference>
<name>A0A5J5IIU4_9BACT</name>
<comment type="caution">
    <text evidence="8">The sequence shown here is derived from an EMBL/GenBank/DDBJ whole genome shotgun (WGS) entry which is preliminary data.</text>
</comment>
<evidence type="ECO:0000256" key="3">
    <source>
        <dbReference type="ARBA" id="ARBA00022692"/>
    </source>
</evidence>
<evidence type="ECO:0000256" key="5">
    <source>
        <dbReference type="ARBA" id="ARBA00023136"/>
    </source>
</evidence>
<accession>A0A5J5IIU4</accession>
<dbReference type="InterPro" id="IPR011701">
    <property type="entry name" value="MFS"/>
</dbReference>
<dbReference type="GO" id="GO:0022857">
    <property type="term" value="F:transmembrane transporter activity"/>
    <property type="evidence" value="ECO:0007669"/>
    <property type="project" value="InterPro"/>
</dbReference>
<dbReference type="Proteomes" id="UP000326903">
    <property type="component" value="Unassembled WGS sequence"/>
</dbReference>
<dbReference type="Pfam" id="PF07690">
    <property type="entry name" value="MFS_1"/>
    <property type="match status" value="1"/>
</dbReference>
<dbReference type="EMBL" id="VYQF01000003">
    <property type="protein sequence ID" value="KAA9038667.1"/>
    <property type="molecule type" value="Genomic_DNA"/>
</dbReference>
<feature type="domain" description="Major facilitator superfamily (MFS) profile" evidence="7">
    <location>
        <begin position="12"/>
        <end position="398"/>
    </location>
</feature>
<feature type="transmembrane region" description="Helical" evidence="6">
    <location>
        <begin position="345"/>
        <end position="366"/>
    </location>
</feature>
<sequence>MRKKLIPYKWELIIILWFSYFFNQGDRQVFNVVIPLLKKDLHLSDVELGMIATIFTIVYGCIVPFAGYASDFIKRKWIIFTSLLIFSLGTLLTGFSVGLFSLVLIRGIVTGGGEAFYYPAATSMIGDYHHKTRAMALSIHQTSLYIGVVASGFIAAYIGEHFGWRFSFFSFGIGGLILVIYIFFRIKDVPLKQVIERQPILFVAKKIFVKKTVWMLCIAFGGMVFVNIGYVTWMPTFYYEKFHLSLSEAGFTSMFFHFSLAFIGVLIGGKLSDKFAFKRKKARLETEFIGLLGGVPFIFIMAYTTNLYISYAALAAFGFFRGVYDSNLFAAVFDVVEPEYRATSVGVMTSFAFITGAFSPLILGIIKTNYGLSIGIESLSICYLLSALMLFFALRYFFKNDYYNESNLEVL</sequence>
<gene>
    <name evidence="8" type="ORF">FW778_14055</name>
</gene>
<dbReference type="PANTHER" id="PTHR23505">
    <property type="entry name" value="SPINSTER"/>
    <property type="match status" value="1"/>
</dbReference>
<organism evidence="8 9">
    <name type="scientific">Ginsengibacter hankyongi</name>
    <dbReference type="NCBI Taxonomy" id="2607284"/>
    <lineage>
        <taxon>Bacteria</taxon>
        <taxon>Pseudomonadati</taxon>
        <taxon>Bacteroidota</taxon>
        <taxon>Chitinophagia</taxon>
        <taxon>Chitinophagales</taxon>
        <taxon>Chitinophagaceae</taxon>
        <taxon>Ginsengibacter</taxon>
    </lineage>
</organism>
<feature type="transmembrane region" description="Helical" evidence="6">
    <location>
        <begin position="213"/>
        <end position="234"/>
    </location>
</feature>
<dbReference type="PANTHER" id="PTHR23505:SF79">
    <property type="entry name" value="PROTEIN SPINSTER"/>
    <property type="match status" value="1"/>
</dbReference>
<evidence type="ECO:0000313" key="8">
    <source>
        <dbReference type="EMBL" id="KAA9038667.1"/>
    </source>
</evidence>
<comment type="subcellular location">
    <subcellularLocation>
        <location evidence="1">Membrane</location>
        <topology evidence="1">Multi-pass membrane protein</topology>
    </subcellularLocation>
</comment>
<proteinExistence type="predicted"/>
<evidence type="ECO:0000259" key="7">
    <source>
        <dbReference type="PROSITE" id="PS50850"/>
    </source>
</evidence>
<evidence type="ECO:0000256" key="2">
    <source>
        <dbReference type="ARBA" id="ARBA00022448"/>
    </source>
</evidence>
<evidence type="ECO:0000256" key="4">
    <source>
        <dbReference type="ARBA" id="ARBA00022989"/>
    </source>
</evidence>
<dbReference type="RefSeq" id="WP_150415388.1">
    <property type="nucleotide sequence ID" value="NZ_VYQF01000003.1"/>
</dbReference>
<dbReference type="PROSITE" id="PS50850">
    <property type="entry name" value="MFS"/>
    <property type="match status" value="1"/>
</dbReference>
<dbReference type="AlphaFoldDB" id="A0A5J5IIU4"/>
<feature type="transmembrane region" description="Helical" evidence="6">
    <location>
        <begin position="164"/>
        <end position="184"/>
    </location>
</feature>
<feature type="transmembrane region" description="Helical" evidence="6">
    <location>
        <begin position="51"/>
        <end position="70"/>
    </location>
</feature>
<reference evidence="8 9" key="1">
    <citation type="submission" date="2019-09" db="EMBL/GenBank/DDBJ databases">
        <title>Draft genome sequence of Ginsengibacter sp. BR5-29.</title>
        <authorList>
            <person name="Im W.-T."/>
        </authorList>
    </citation>
    <scope>NUCLEOTIDE SEQUENCE [LARGE SCALE GENOMIC DNA]</scope>
    <source>
        <strain evidence="8 9">BR5-29</strain>
    </source>
</reference>
<feature type="transmembrane region" description="Helical" evidence="6">
    <location>
        <begin position="103"/>
        <end position="121"/>
    </location>
</feature>
<dbReference type="SUPFAM" id="SSF103473">
    <property type="entry name" value="MFS general substrate transporter"/>
    <property type="match status" value="1"/>
</dbReference>
<feature type="transmembrane region" description="Helical" evidence="6">
    <location>
        <begin position="142"/>
        <end position="158"/>
    </location>
</feature>
<keyword evidence="4 6" id="KW-1133">Transmembrane helix</keyword>
<keyword evidence="9" id="KW-1185">Reference proteome</keyword>
<dbReference type="Gene3D" id="1.20.1250.20">
    <property type="entry name" value="MFS general substrate transporter like domains"/>
    <property type="match status" value="2"/>
</dbReference>
<evidence type="ECO:0000313" key="9">
    <source>
        <dbReference type="Proteomes" id="UP000326903"/>
    </source>
</evidence>
<feature type="transmembrane region" description="Helical" evidence="6">
    <location>
        <begin position="378"/>
        <end position="398"/>
    </location>
</feature>
<keyword evidence="2" id="KW-0813">Transport</keyword>
<feature type="transmembrane region" description="Helical" evidence="6">
    <location>
        <begin position="284"/>
        <end position="303"/>
    </location>
</feature>
<keyword evidence="5 6" id="KW-0472">Membrane</keyword>
<feature type="transmembrane region" description="Helical" evidence="6">
    <location>
        <begin position="77"/>
        <end position="97"/>
    </location>
</feature>
<dbReference type="InterPro" id="IPR020846">
    <property type="entry name" value="MFS_dom"/>
</dbReference>
<evidence type="ECO:0000256" key="6">
    <source>
        <dbReference type="SAM" id="Phobius"/>
    </source>
</evidence>
<feature type="transmembrane region" description="Helical" evidence="6">
    <location>
        <begin position="254"/>
        <end position="272"/>
    </location>
</feature>
<keyword evidence="3 6" id="KW-0812">Transmembrane</keyword>
<protein>
    <submittedName>
        <fullName evidence="8">MFS transporter</fullName>
    </submittedName>
</protein>
<dbReference type="InterPro" id="IPR036259">
    <property type="entry name" value="MFS_trans_sf"/>
</dbReference>